<proteinExistence type="predicted"/>
<name>A0A1I8JRB7_9PLAT</name>
<protein>
    <submittedName>
        <fullName evidence="3">Transmembrane protein</fullName>
    </submittedName>
</protein>
<dbReference type="Gene3D" id="2.30.30.380">
    <property type="entry name" value="Zn-finger domain of Sec23/24"/>
    <property type="match status" value="1"/>
</dbReference>
<reference evidence="3" key="1">
    <citation type="submission" date="2016-11" db="UniProtKB">
        <authorList>
            <consortium name="WormBaseParasite"/>
        </authorList>
    </citation>
    <scope>IDENTIFICATION</scope>
</reference>
<keyword evidence="1" id="KW-0812">Transmembrane</keyword>
<keyword evidence="1" id="KW-1133">Transmembrane helix</keyword>
<dbReference type="Proteomes" id="UP000095280">
    <property type="component" value="Unplaced"/>
</dbReference>
<evidence type="ECO:0000313" key="3">
    <source>
        <dbReference type="WBParaSite" id="snap_masked-unitig_34638-processed-gene-0.0-mRNA-1"/>
    </source>
</evidence>
<organism evidence="2 3">
    <name type="scientific">Macrostomum lignano</name>
    <dbReference type="NCBI Taxonomy" id="282301"/>
    <lineage>
        <taxon>Eukaryota</taxon>
        <taxon>Metazoa</taxon>
        <taxon>Spiralia</taxon>
        <taxon>Lophotrochozoa</taxon>
        <taxon>Platyhelminthes</taxon>
        <taxon>Rhabditophora</taxon>
        <taxon>Macrostomorpha</taxon>
        <taxon>Macrostomida</taxon>
        <taxon>Macrostomidae</taxon>
        <taxon>Macrostomum</taxon>
    </lineage>
</organism>
<evidence type="ECO:0000256" key="1">
    <source>
        <dbReference type="SAM" id="Phobius"/>
    </source>
</evidence>
<sequence>MHLPEPPERPGCEMCASERPADYLNAADENEYEVANIQAGKYPAGKYLAANIQLANIQLANITWRISMANIQLANIRAGEYPAGNIQQANIQLANISAGKYPAGDISSWQNIQLANIQAGEYPAGKYPAGKYQLQISSCKYPAGKYPAGKYPGWRISSWQISRLANIRLANIQAGKIFQRQYESIFNNSEDLSATSFAQQNRKQTMLGSRAPWPGVKGRSLSRPGRIYLTEHDQPSPLIELPQPDSDAAPQPPLRARVMCLTVTAAHRPDHLGDVRRRLRCCSRLARWPVVLQEETILLSPPHPGGWAEQLSSARRLCKKQKPPSFWAWQRQRRLWWSAWCGFGLGSAQHKQDSQADVRQLPAGIFCASWCRGRLGRLREPRGTRTGRTATRCAVSYWVAVAAAVLQFLAFLLYIMRSDFKQEAPQEAKP</sequence>
<dbReference type="WBParaSite" id="snap_masked-unitig_34638-processed-gene-0.0-mRNA-1">
    <property type="protein sequence ID" value="snap_masked-unitig_34638-processed-gene-0.0-mRNA-1"/>
    <property type="gene ID" value="snap_masked-unitig_34638-processed-gene-0.0"/>
</dbReference>
<keyword evidence="2" id="KW-1185">Reference proteome</keyword>
<accession>A0A1I8JRB7</accession>
<feature type="transmembrane region" description="Helical" evidence="1">
    <location>
        <begin position="395"/>
        <end position="416"/>
    </location>
</feature>
<evidence type="ECO:0000313" key="2">
    <source>
        <dbReference type="Proteomes" id="UP000095280"/>
    </source>
</evidence>
<keyword evidence="1" id="KW-0472">Membrane</keyword>
<dbReference type="AlphaFoldDB" id="A0A1I8JRB7"/>